<dbReference type="InterPro" id="IPR058240">
    <property type="entry name" value="rSAM_sf"/>
</dbReference>
<dbReference type="EMBL" id="QRYC01000022">
    <property type="protein sequence ID" value="RGU55069.1"/>
    <property type="molecule type" value="Genomic_DNA"/>
</dbReference>
<evidence type="ECO:0000256" key="1">
    <source>
        <dbReference type="ARBA" id="ARBA00001966"/>
    </source>
</evidence>
<sequence>MRTFKNQMQAFAIKQLLKYVERDPEVNAAKALKIIRKIDLDGTYGSSWDELEKCLQDPGNNWTRLVKKAYTEWDPHVRKKLFESLICNAAIIGNSAVKETSKKYGVHVPWTILMDPTSACNLKCTGCWAAEYGHQMSMDLETLDRIITEAKALGIYMFIFSGGEPLVRKKDIIKLCEKHTDCYFLAFTNGTLIDEAFADDMLRVGNFAPAISVEGYEEETDMRRGKGTFKAVMKAMEILKRKRLLFGMSTCYHRKNVDVVGSSEYLDFMIDQGAAFVWYFTYMPVGNDAVPELMVTSEQRKFMYEQVRMFRKTKPIFAMDFWNDGEYVRGCIAGGRYYFHINANGDVEPCAFIHYSTVNIKQVSLLEALRSPLFKAYQQRQPFNKNHLRPCPLLDNPHSLKEVVRVSEAYSTDMLKPEDVDVLTGKCVGTAEKWGKVADHIWYGKNGTGEQKEEKQLETEKSAEKRKGNEVKDKERETSEQKQEKEKALSV</sequence>
<dbReference type="GO" id="GO:0046872">
    <property type="term" value="F:metal ion binding"/>
    <property type="evidence" value="ECO:0007669"/>
    <property type="project" value="UniProtKB-KW"/>
</dbReference>
<evidence type="ECO:0000256" key="3">
    <source>
        <dbReference type="ARBA" id="ARBA00022723"/>
    </source>
</evidence>
<dbReference type="SFLD" id="SFLDG01067">
    <property type="entry name" value="SPASM/twitch_domain_containing"/>
    <property type="match status" value="1"/>
</dbReference>
<keyword evidence="3" id="KW-0479">Metal-binding</keyword>
<evidence type="ECO:0000313" key="9">
    <source>
        <dbReference type="Proteomes" id="UP000284243"/>
    </source>
</evidence>
<dbReference type="InterPro" id="IPR023885">
    <property type="entry name" value="4Fe4S-binding_SPASM_dom"/>
</dbReference>
<evidence type="ECO:0000256" key="6">
    <source>
        <dbReference type="SAM" id="MobiDB-lite"/>
    </source>
</evidence>
<protein>
    <submittedName>
        <fullName evidence="8">Radical SAM protein</fullName>
    </submittedName>
</protein>
<dbReference type="Proteomes" id="UP000284243">
    <property type="component" value="Unassembled WGS sequence"/>
</dbReference>
<dbReference type="GO" id="GO:0003824">
    <property type="term" value="F:catalytic activity"/>
    <property type="evidence" value="ECO:0007669"/>
    <property type="project" value="InterPro"/>
</dbReference>
<evidence type="ECO:0000256" key="4">
    <source>
        <dbReference type="ARBA" id="ARBA00023004"/>
    </source>
</evidence>
<dbReference type="Pfam" id="PF13186">
    <property type="entry name" value="SPASM"/>
    <property type="match status" value="1"/>
</dbReference>
<dbReference type="AlphaFoldDB" id="A0A412TMX4"/>
<comment type="cofactor">
    <cofactor evidence="1">
        <name>[4Fe-4S] cluster</name>
        <dbReference type="ChEBI" id="CHEBI:49883"/>
    </cofactor>
</comment>
<keyword evidence="5" id="KW-0411">Iron-sulfur</keyword>
<dbReference type="GO" id="GO:0051536">
    <property type="term" value="F:iron-sulfur cluster binding"/>
    <property type="evidence" value="ECO:0007669"/>
    <property type="project" value="UniProtKB-KW"/>
</dbReference>
<reference evidence="8 9" key="1">
    <citation type="submission" date="2018-08" db="EMBL/GenBank/DDBJ databases">
        <title>A genome reference for cultivated species of the human gut microbiota.</title>
        <authorList>
            <person name="Zou Y."/>
            <person name="Xue W."/>
            <person name="Luo G."/>
        </authorList>
    </citation>
    <scope>NUCLEOTIDE SEQUENCE [LARGE SCALE GENOMIC DNA]</scope>
    <source>
        <strain evidence="8 9">AF16-14</strain>
    </source>
</reference>
<dbReference type="SUPFAM" id="SSF102114">
    <property type="entry name" value="Radical SAM enzymes"/>
    <property type="match status" value="1"/>
</dbReference>
<dbReference type="PANTHER" id="PTHR43524:SF1">
    <property type="entry name" value="RADICAL SAM SUPERFAMILY PROTEIN"/>
    <property type="match status" value="1"/>
</dbReference>
<dbReference type="CDD" id="cd21128">
    <property type="entry name" value="SPASM_rSAM"/>
    <property type="match status" value="1"/>
</dbReference>
<dbReference type="PANTHER" id="PTHR43524">
    <property type="entry name" value="RADICAL SAM SUPERFAMILY PROTEIN"/>
    <property type="match status" value="1"/>
</dbReference>
<keyword evidence="4" id="KW-0408">Iron</keyword>
<dbReference type="InterPro" id="IPR013785">
    <property type="entry name" value="Aldolase_TIM"/>
</dbReference>
<feature type="region of interest" description="Disordered" evidence="6">
    <location>
        <begin position="446"/>
        <end position="491"/>
    </location>
</feature>
<gene>
    <name evidence="8" type="ORF">DWW57_13940</name>
</gene>
<comment type="caution">
    <text evidence="8">The sequence shown here is derived from an EMBL/GenBank/DDBJ whole genome shotgun (WGS) entry which is preliminary data.</text>
</comment>
<organism evidence="8 9">
    <name type="scientific">Odoribacter splanchnicus</name>
    <dbReference type="NCBI Taxonomy" id="28118"/>
    <lineage>
        <taxon>Bacteria</taxon>
        <taxon>Pseudomonadati</taxon>
        <taxon>Bacteroidota</taxon>
        <taxon>Bacteroidia</taxon>
        <taxon>Bacteroidales</taxon>
        <taxon>Odoribacteraceae</taxon>
        <taxon>Odoribacter</taxon>
    </lineage>
</organism>
<dbReference type="Pfam" id="PF04055">
    <property type="entry name" value="Radical_SAM"/>
    <property type="match status" value="1"/>
</dbReference>
<evidence type="ECO:0000259" key="7">
    <source>
        <dbReference type="PROSITE" id="PS51918"/>
    </source>
</evidence>
<dbReference type="PROSITE" id="PS51918">
    <property type="entry name" value="RADICAL_SAM"/>
    <property type="match status" value="1"/>
</dbReference>
<dbReference type="InterPro" id="IPR007197">
    <property type="entry name" value="rSAM"/>
</dbReference>
<accession>A0A412TMX4</accession>
<proteinExistence type="predicted"/>
<dbReference type="RefSeq" id="WP_118160609.1">
    <property type="nucleotide sequence ID" value="NZ_QRYC01000022.1"/>
</dbReference>
<dbReference type="SFLD" id="SFLDS00029">
    <property type="entry name" value="Radical_SAM"/>
    <property type="match status" value="1"/>
</dbReference>
<dbReference type="Gene3D" id="3.20.20.70">
    <property type="entry name" value="Aldolase class I"/>
    <property type="match status" value="1"/>
</dbReference>
<evidence type="ECO:0000256" key="2">
    <source>
        <dbReference type="ARBA" id="ARBA00022691"/>
    </source>
</evidence>
<evidence type="ECO:0000313" key="8">
    <source>
        <dbReference type="EMBL" id="RGU55069.1"/>
    </source>
</evidence>
<dbReference type="CDD" id="cd01335">
    <property type="entry name" value="Radical_SAM"/>
    <property type="match status" value="1"/>
</dbReference>
<feature type="compositionally biased region" description="Basic and acidic residues" evidence="6">
    <location>
        <begin position="450"/>
        <end position="491"/>
    </location>
</feature>
<keyword evidence="2" id="KW-0949">S-adenosyl-L-methionine</keyword>
<evidence type="ECO:0000256" key="5">
    <source>
        <dbReference type="ARBA" id="ARBA00023014"/>
    </source>
</evidence>
<name>A0A412TMX4_9BACT</name>
<feature type="domain" description="Radical SAM core" evidence="7">
    <location>
        <begin position="106"/>
        <end position="312"/>
    </location>
</feature>
<dbReference type="SFLD" id="SFLDG01386">
    <property type="entry name" value="main_SPASM_domain-containing"/>
    <property type="match status" value="1"/>
</dbReference>